<evidence type="ECO:0000313" key="2">
    <source>
        <dbReference type="EMBL" id="THY17605.1"/>
    </source>
</evidence>
<gene>
    <name evidence="2" type="ORF">D6D01_07454</name>
</gene>
<dbReference type="AlphaFoldDB" id="A0A4S9KP97"/>
<keyword evidence="2" id="KW-0378">Hydrolase</keyword>
<dbReference type="InterPro" id="IPR003593">
    <property type="entry name" value="AAA+_ATPase"/>
</dbReference>
<reference evidence="2 3" key="1">
    <citation type="submission" date="2018-10" db="EMBL/GenBank/DDBJ databases">
        <title>Fifty Aureobasidium pullulans genomes reveal a recombining polyextremotolerant generalist.</title>
        <authorList>
            <person name="Gostincar C."/>
            <person name="Turk M."/>
            <person name="Zajc J."/>
            <person name="Gunde-Cimerman N."/>
        </authorList>
    </citation>
    <scope>NUCLEOTIDE SEQUENCE [LARGE SCALE GENOMIC DNA]</scope>
    <source>
        <strain evidence="2 3">EXF-6604</strain>
    </source>
</reference>
<dbReference type="GO" id="GO:0005524">
    <property type="term" value="F:ATP binding"/>
    <property type="evidence" value="ECO:0007669"/>
    <property type="project" value="InterPro"/>
</dbReference>
<protein>
    <submittedName>
        <fullName evidence="2">P-loop containing nucleoside triphosphate hydrolase protein</fullName>
    </submittedName>
</protein>
<comment type="caution">
    <text evidence="2">The sequence shown here is derived from an EMBL/GenBank/DDBJ whole genome shotgun (WGS) entry which is preliminary data.</text>
</comment>
<dbReference type="SUPFAM" id="SSF52540">
    <property type="entry name" value="P-loop containing nucleoside triphosphate hydrolases"/>
    <property type="match status" value="1"/>
</dbReference>
<name>A0A4S9KP97_AURPU</name>
<dbReference type="PANTHER" id="PTHR46411">
    <property type="entry name" value="FAMILY ATPASE, PUTATIVE-RELATED"/>
    <property type="match status" value="1"/>
</dbReference>
<dbReference type="Gene3D" id="3.40.50.300">
    <property type="entry name" value="P-loop containing nucleotide triphosphate hydrolases"/>
    <property type="match status" value="1"/>
</dbReference>
<dbReference type="Pfam" id="PF00004">
    <property type="entry name" value="AAA"/>
    <property type="match status" value="1"/>
</dbReference>
<dbReference type="SMART" id="SM00382">
    <property type="entry name" value="AAA"/>
    <property type="match status" value="1"/>
</dbReference>
<dbReference type="GO" id="GO:0016887">
    <property type="term" value="F:ATP hydrolysis activity"/>
    <property type="evidence" value="ECO:0007669"/>
    <property type="project" value="InterPro"/>
</dbReference>
<dbReference type="InterPro" id="IPR003959">
    <property type="entry name" value="ATPase_AAA_core"/>
</dbReference>
<dbReference type="InterPro" id="IPR027417">
    <property type="entry name" value="P-loop_NTPase"/>
</dbReference>
<dbReference type="EMBL" id="QZBD01000363">
    <property type="protein sequence ID" value="THY17605.1"/>
    <property type="molecule type" value="Genomic_DNA"/>
</dbReference>
<proteinExistence type="predicted"/>
<feature type="domain" description="AAA+ ATPase" evidence="1">
    <location>
        <begin position="94"/>
        <end position="221"/>
    </location>
</feature>
<dbReference type="PANTHER" id="PTHR46411:SF2">
    <property type="entry name" value="AAA+ ATPASE DOMAIN-CONTAINING PROTEIN"/>
    <property type="match status" value="1"/>
</dbReference>
<sequence>MTRDDIGDSKMKSKEVPEDNFLLTLPAKVPGFGFHNKRWIDLSIRFMKEVKWDEKAFQKLVMDEQKKELLEALVRVQKDRGLNQVSDVIEGKGNGLILLLHGSPGTGKTLTAESVAELAHKPLYRVTCGDIGTQPERVERYLDTVLTIGRTWNCVVLLDEADIFLEERSAMDLKRNALVSIFLRVLEYYDGILILTTNRVGTFDEAFKSRIQLSLHYPTLEKVDRLMIWKMFLDALEGKIIVSEAQISGLAEYRLNGRQIRNTIKTASQQAFYQGKPLEFRHLKIAMKVANDFEEYICAARGQTDAERAVDALARAPELAR</sequence>
<evidence type="ECO:0000313" key="3">
    <source>
        <dbReference type="Proteomes" id="UP000306584"/>
    </source>
</evidence>
<organism evidence="2 3">
    <name type="scientific">Aureobasidium pullulans</name>
    <name type="common">Black yeast</name>
    <name type="synonym">Pullularia pullulans</name>
    <dbReference type="NCBI Taxonomy" id="5580"/>
    <lineage>
        <taxon>Eukaryota</taxon>
        <taxon>Fungi</taxon>
        <taxon>Dikarya</taxon>
        <taxon>Ascomycota</taxon>
        <taxon>Pezizomycotina</taxon>
        <taxon>Dothideomycetes</taxon>
        <taxon>Dothideomycetidae</taxon>
        <taxon>Dothideales</taxon>
        <taxon>Saccotheciaceae</taxon>
        <taxon>Aureobasidium</taxon>
    </lineage>
</organism>
<evidence type="ECO:0000259" key="1">
    <source>
        <dbReference type="SMART" id="SM00382"/>
    </source>
</evidence>
<accession>A0A4S9KP97</accession>
<dbReference type="CDD" id="cd19481">
    <property type="entry name" value="RecA-like_protease"/>
    <property type="match status" value="1"/>
</dbReference>
<dbReference type="Proteomes" id="UP000306584">
    <property type="component" value="Unassembled WGS sequence"/>
</dbReference>